<proteinExistence type="predicted"/>
<evidence type="ECO:0000259" key="1">
    <source>
        <dbReference type="PROSITE" id="PS50940"/>
    </source>
</evidence>
<name>A0A7R9IHN8_9NEOP</name>
<dbReference type="SMART" id="SM00494">
    <property type="entry name" value="ChtBD2"/>
    <property type="match status" value="1"/>
</dbReference>
<dbReference type="InterPro" id="IPR036508">
    <property type="entry name" value="Chitin-bd_dom_sf"/>
</dbReference>
<dbReference type="GO" id="GO:0005576">
    <property type="term" value="C:extracellular region"/>
    <property type="evidence" value="ECO:0007669"/>
    <property type="project" value="InterPro"/>
</dbReference>
<dbReference type="PANTHER" id="PTHR22933">
    <property type="entry name" value="FI18007P1-RELATED"/>
    <property type="match status" value="1"/>
</dbReference>
<evidence type="ECO:0000313" key="2">
    <source>
        <dbReference type="EMBL" id="CAD7458587.1"/>
    </source>
</evidence>
<organism evidence="2">
    <name type="scientific">Timema tahoe</name>
    <dbReference type="NCBI Taxonomy" id="61484"/>
    <lineage>
        <taxon>Eukaryota</taxon>
        <taxon>Metazoa</taxon>
        <taxon>Ecdysozoa</taxon>
        <taxon>Arthropoda</taxon>
        <taxon>Hexapoda</taxon>
        <taxon>Insecta</taxon>
        <taxon>Pterygota</taxon>
        <taxon>Neoptera</taxon>
        <taxon>Polyneoptera</taxon>
        <taxon>Phasmatodea</taxon>
        <taxon>Timematodea</taxon>
        <taxon>Timematoidea</taxon>
        <taxon>Timematidae</taxon>
        <taxon>Timema</taxon>
    </lineage>
</organism>
<reference evidence="2" key="1">
    <citation type="submission" date="2020-11" db="EMBL/GenBank/DDBJ databases">
        <authorList>
            <person name="Tran Van P."/>
        </authorList>
    </citation>
    <scope>NUCLEOTIDE SEQUENCE</scope>
</reference>
<dbReference type="InterPro" id="IPR002557">
    <property type="entry name" value="Chitin-bd_dom"/>
</dbReference>
<feature type="domain" description="Chitin-binding type-2" evidence="1">
    <location>
        <begin position="94"/>
        <end position="151"/>
    </location>
</feature>
<accession>A0A7R9IHN8</accession>
<sequence>MYPHLSGRRVQNNFGKIHVSKPDQDSNLDLPVIGSLVKHESSALDHAATEVVMSGALAGHYYNADGTPHDPYHELHLPHDPPLYPTLDRVPQTGFSCQGREWGLHADTEAYCQAFHLCQDHLVRSFLCPNATLFNDQFKVCDQFYNVRCGSPFEDL</sequence>
<dbReference type="EMBL" id="OE002363">
    <property type="protein sequence ID" value="CAD7458587.1"/>
    <property type="molecule type" value="Genomic_DNA"/>
</dbReference>
<dbReference type="AlphaFoldDB" id="A0A7R9IHN8"/>
<dbReference type="Gene3D" id="2.170.140.10">
    <property type="entry name" value="Chitin binding domain"/>
    <property type="match status" value="1"/>
</dbReference>
<protein>
    <recommendedName>
        <fullName evidence="1">Chitin-binding type-2 domain-containing protein</fullName>
    </recommendedName>
</protein>
<dbReference type="GO" id="GO:0008061">
    <property type="term" value="F:chitin binding"/>
    <property type="evidence" value="ECO:0007669"/>
    <property type="project" value="InterPro"/>
</dbReference>
<dbReference type="PANTHER" id="PTHR22933:SF31">
    <property type="entry name" value="FI18007P1"/>
    <property type="match status" value="1"/>
</dbReference>
<gene>
    <name evidence="2" type="ORF">TTEB3V08_LOCUS6563</name>
</gene>
<dbReference type="PROSITE" id="PS50940">
    <property type="entry name" value="CHIT_BIND_II"/>
    <property type="match status" value="1"/>
</dbReference>
<dbReference type="InterPro" id="IPR052976">
    <property type="entry name" value="Scoloptoxin-like"/>
</dbReference>
<dbReference type="Pfam" id="PF01607">
    <property type="entry name" value="CBM_14"/>
    <property type="match status" value="1"/>
</dbReference>
<dbReference type="SUPFAM" id="SSF57625">
    <property type="entry name" value="Invertebrate chitin-binding proteins"/>
    <property type="match status" value="1"/>
</dbReference>